<reference evidence="6 7" key="1">
    <citation type="submission" date="2018-06" db="EMBL/GenBank/DDBJ databases">
        <authorList>
            <consortium name="Pathogen Informatics"/>
            <person name="Doyle S."/>
        </authorList>
    </citation>
    <scope>NUCLEOTIDE SEQUENCE [LARGE SCALE GENOMIC DNA]</scope>
    <source>
        <strain evidence="6 7">NCTC10082</strain>
    </source>
</reference>
<evidence type="ECO:0000313" key="11">
    <source>
        <dbReference type="Proteomes" id="UP000533284"/>
    </source>
</evidence>
<evidence type="ECO:0000313" key="8">
    <source>
        <dbReference type="Proteomes" id="UP000256244"/>
    </source>
</evidence>
<evidence type="ECO:0000313" key="10">
    <source>
        <dbReference type="Proteomes" id="UP000530628"/>
    </source>
</evidence>
<accession>A0A2S8K028</accession>
<gene>
    <name evidence="1" type="ORF">DS732_28570</name>
    <name evidence="2" type="ORF">DS732_28710</name>
    <name evidence="3" type="ORF">FJQ40_27575</name>
    <name evidence="4" type="ORF">GNW61_27175</name>
    <name evidence="5" type="ORF">HEP34_005240</name>
    <name evidence="6" type="ORF">NCTC10082_05747</name>
</gene>
<dbReference type="EMBL" id="CP031548">
    <property type="protein sequence ID" value="AXO10153.1"/>
    <property type="molecule type" value="Genomic_DNA"/>
</dbReference>
<dbReference type="RefSeq" id="WP_000753309.1">
    <property type="nucleotide sequence ID" value="NZ_JACZHY010000168.1"/>
</dbReference>
<dbReference type="Proteomes" id="UP000255164">
    <property type="component" value="Unassembled WGS sequence"/>
</dbReference>
<dbReference type="AlphaFoldDB" id="A0A2S8K028"/>
<dbReference type="Proteomes" id="UP000533284">
    <property type="component" value="Unassembled WGS sequence"/>
</dbReference>
<geneLocation type="plasmid" evidence="1">
    <name>unnamed2</name>
</geneLocation>
<dbReference type="EMBL" id="UFZA01000006">
    <property type="protein sequence ID" value="STE74517.1"/>
    <property type="molecule type" value="Genomic_DNA"/>
</dbReference>
<dbReference type="EMBL" id="CP031548">
    <property type="protein sequence ID" value="AXO10174.1"/>
    <property type="molecule type" value="Genomic_DNA"/>
</dbReference>
<sequence>MKKTLTMSGPLQISFDYEVNIGGEIIKDFYKEIIPGIKKEDFNEDLSRDLIKEKVNEIIRSIGKRNPNLFPDGEHKVHFEINNPEYKFLCVDINVESK</sequence>
<dbReference type="EMBL" id="AATJYL010000115">
    <property type="protein sequence ID" value="EFM1448751.1"/>
    <property type="molecule type" value="Genomic_DNA"/>
</dbReference>
<name>A0A2S8K028_ECOLX</name>
<evidence type="ECO:0000313" key="4">
    <source>
        <dbReference type="EMBL" id="EFH6652352.1"/>
    </source>
</evidence>
<protein>
    <submittedName>
        <fullName evidence="3">Uncharacterized protein</fullName>
    </submittedName>
</protein>
<organism evidence="3 11">
    <name type="scientific">Escherichia coli</name>
    <dbReference type="NCBI Taxonomy" id="562"/>
    <lineage>
        <taxon>Bacteria</taxon>
        <taxon>Pseudomonadati</taxon>
        <taxon>Pseudomonadota</taxon>
        <taxon>Gammaproteobacteria</taxon>
        <taxon>Enterobacterales</taxon>
        <taxon>Enterobacteriaceae</taxon>
        <taxon>Escherichia</taxon>
    </lineage>
</organism>
<dbReference type="EMBL" id="AASWOY010000165">
    <property type="protein sequence ID" value="EFH6652352.1"/>
    <property type="molecule type" value="Genomic_DNA"/>
</dbReference>
<evidence type="ECO:0000313" key="7">
    <source>
        <dbReference type="Proteomes" id="UP000255164"/>
    </source>
</evidence>
<keyword evidence="1" id="KW-0614">Plasmid</keyword>
<evidence type="ECO:0000313" key="5">
    <source>
        <dbReference type="EMBL" id="EFM1448751.1"/>
    </source>
</evidence>
<reference evidence="3 11" key="3">
    <citation type="submission" date="2019-06" db="EMBL/GenBank/DDBJ databases">
        <authorList>
            <consortium name="GenomeTrakr network: Whole genome sequencing for foodborne pathogen traceback"/>
        </authorList>
    </citation>
    <scope>NUCLEOTIDE SEQUENCE [LARGE SCALE GENOMIC DNA]</scope>
    <source>
        <strain evidence="3 11">PSU-1847</strain>
        <strain evidence="4 10">PSU-2072</strain>
        <strain evidence="5 9">PSU-2464</strain>
    </source>
</reference>
<dbReference type="Proteomes" id="UP000256244">
    <property type="component" value="Plasmid unnamed2"/>
</dbReference>
<evidence type="ECO:0000313" key="2">
    <source>
        <dbReference type="EMBL" id="AXO10174.1"/>
    </source>
</evidence>
<evidence type="ECO:0000313" key="9">
    <source>
        <dbReference type="Proteomes" id="UP000519182"/>
    </source>
</evidence>
<accession>A0A236LQ68</accession>
<proteinExistence type="predicted"/>
<dbReference type="EMBL" id="AASDBN010000140">
    <property type="protein sequence ID" value="EFB1701022.1"/>
    <property type="molecule type" value="Genomic_DNA"/>
</dbReference>
<evidence type="ECO:0000313" key="6">
    <source>
        <dbReference type="EMBL" id="STE74517.1"/>
    </source>
</evidence>
<dbReference type="Proteomes" id="UP000530628">
    <property type="component" value="Unassembled WGS sequence"/>
</dbReference>
<evidence type="ECO:0000313" key="3">
    <source>
        <dbReference type="EMBL" id="EFB1701022.1"/>
    </source>
</evidence>
<evidence type="ECO:0000313" key="1">
    <source>
        <dbReference type="EMBL" id="AXO10153.1"/>
    </source>
</evidence>
<dbReference type="Proteomes" id="UP000519182">
    <property type="component" value="Unassembled WGS sequence"/>
</dbReference>
<reference evidence="1 8" key="2">
    <citation type="submission" date="2018-08" db="EMBL/GenBank/DDBJ databases">
        <title>Complete genome sequencing and genomic characterization of five Escherichia coli strains co-producing MCR-1 and ESBLs from different origins in China.</title>
        <authorList>
            <person name="Bai L."/>
        </authorList>
    </citation>
    <scope>NUCLEOTIDE SEQUENCE [LARGE SCALE GENOMIC DNA]</scope>
    <source>
        <strain evidence="8">cq9</strain>
        <strain evidence="1">Cq9</strain>
        <plasmid evidence="8">Plasmid unnamed2</plasmid>
        <plasmid evidence="1">unnamed2</plasmid>
    </source>
</reference>